<sequence length="197" mass="22142">MPHLFDMKKILFCGLAASLIIISCKNLGSTLVKLNHSIKLKHVDRIVYFDPEVYPNFEEIKEPTNNVIYSAVSDELKNYGNYKIMHINNANIKYDSVDVNMIKESCLNNGAEIALVPKVKYFKVGLGKYVFSNQVIISMKMYNNDGELVIENSYDTYKGSGRLLGSAENSIKIGTANVIKNMITELKSRNMTTPASE</sequence>
<protein>
    <submittedName>
        <fullName evidence="1">Putative pyruvate decarboxylase, E1 component of the pyruvate dehydrogenase complex</fullName>
    </submittedName>
</protein>
<proteinExistence type="predicted"/>
<name>A0A1E5UGI6_9FLAO</name>
<dbReference type="AlphaFoldDB" id="A0A1E5UGI6"/>
<dbReference type="Proteomes" id="UP000095601">
    <property type="component" value="Unassembled WGS sequence"/>
</dbReference>
<keyword evidence="2" id="KW-1185">Reference proteome</keyword>
<organism evidence="1 2">
    <name type="scientific">Cloacibacterium normanense</name>
    <dbReference type="NCBI Taxonomy" id="237258"/>
    <lineage>
        <taxon>Bacteria</taxon>
        <taxon>Pseudomonadati</taxon>
        <taxon>Bacteroidota</taxon>
        <taxon>Flavobacteriia</taxon>
        <taxon>Flavobacteriales</taxon>
        <taxon>Weeksellaceae</taxon>
    </lineage>
</organism>
<evidence type="ECO:0000313" key="2">
    <source>
        <dbReference type="Proteomes" id="UP000095601"/>
    </source>
</evidence>
<keyword evidence="1" id="KW-0670">Pyruvate</keyword>
<dbReference type="PATRIC" id="fig|237258.4.peg.1413"/>
<dbReference type="EMBL" id="MKGI01000012">
    <property type="protein sequence ID" value="OEL12002.1"/>
    <property type="molecule type" value="Genomic_DNA"/>
</dbReference>
<comment type="caution">
    <text evidence="1">The sequence shown here is derived from an EMBL/GenBank/DDBJ whole genome shotgun (WGS) entry which is preliminary data.</text>
</comment>
<gene>
    <name evidence="1" type="ORF">BHF72_1458</name>
</gene>
<reference evidence="1 2" key="1">
    <citation type="submission" date="2016-09" db="EMBL/GenBank/DDBJ databases">
        <authorList>
            <person name="Capua I."/>
            <person name="De Benedictis P."/>
            <person name="Joannis T."/>
            <person name="Lombin L.H."/>
            <person name="Cattoli G."/>
        </authorList>
    </citation>
    <scope>NUCLEOTIDE SEQUENCE [LARGE SCALE GENOMIC DNA]</scope>
    <source>
        <strain evidence="1 2">NRS-1</strain>
    </source>
</reference>
<evidence type="ECO:0000313" key="1">
    <source>
        <dbReference type="EMBL" id="OEL12002.1"/>
    </source>
</evidence>
<accession>A0A1E5UGI6</accession>